<protein>
    <submittedName>
        <fullName evidence="3">Serine protease</fullName>
    </submittedName>
</protein>
<feature type="transmembrane region" description="Helical" evidence="2">
    <location>
        <begin position="320"/>
        <end position="343"/>
    </location>
</feature>
<keyword evidence="3" id="KW-0645">Protease</keyword>
<keyword evidence="4" id="KW-1185">Reference proteome</keyword>
<accession>A0ABX6IK11</accession>
<organism evidence="3 4">
    <name type="scientific">Gordonia pseudamarae</name>
    <dbReference type="NCBI Taxonomy" id="2831662"/>
    <lineage>
        <taxon>Bacteria</taxon>
        <taxon>Bacillati</taxon>
        <taxon>Actinomycetota</taxon>
        <taxon>Actinomycetes</taxon>
        <taxon>Mycobacteriales</taxon>
        <taxon>Gordoniaceae</taxon>
        <taxon>Gordonia</taxon>
    </lineage>
</organism>
<feature type="compositionally biased region" description="Pro residues" evidence="1">
    <location>
        <begin position="478"/>
        <end position="491"/>
    </location>
</feature>
<gene>
    <name evidence="3" type="ORF">GII31_15485</name>
</gene>
<proteinExistence type="predicted"/>
<dbReference type="PANTHER" id="PTHR43019">
    <property type="entry name" value="SERINE ENDOPROTEASE DEGS"/>
    <property type="match status" value="1"/>
</dbReference>
<dbReference type="InterPro" id="IPR001940">
    <property type="entry name" value="Peptidase_S1C"/>
</dbReference>
<dbReference type="PROSITE" id="PS00134">
    <property type="entry name" value="TRYPSIN_HIS"/>
    <property type="match status" value="1"/>
</dbReference>
<evidence type="ECO:0000313" key="4">
    <source>
        <dbReference type="Proteomes" id="UP001059836"/>
    </source>
</evidence>
<keyword evidence="2" id="KW-0472">Membrane</keyword>
<dbReference type="InterPro" id="IPR009003">
    <property type="entry name" value="Peptidase_S1_PA"/>
</dbReference>
<dbReference type="PANTHER" id="PTHR43019:SF23">
    <property type="entry name" value="PROTEASE DO-LIKE 5, CHLOROPLASTIC"/>
    <property type="match status" value="1"/>
</dbReference>
<keyword evidence="2" id="KW-0812">Transmembrane</keyword>
<dbReference type="Proteomes" id="UP001059836">
    <property type="component" value="Chromosome"/>
</dbReference>
<feature type="region of interest" description="Disordered" evidence="1">
    <location>
        <begin position="478"/>
        <end position="535"/>
    </location>
</feature>
<keyword evidence="2" id="KW-1133">Transmembrane helix</keyword>
<dbReference type="EMBL" id="CP045809">
    <property type="protein sequence ID" value="QHN36062.1"/>
    <property type="molecule type" value="Genomic_DNA"/>
</dbReference>
<dbReference type="GO" id="GO:0006508">
    <property type="term" value="P:proteolysis"/>
    <property type="evidence" value="ECO:0007669"/>
    <property type="project" value="UniProtKB-KW"/>
</dbReference>
<evidence type="ECO:0000256" key="2">
    <source>
        <dbReference type="SAM" id="Phobius"/>
    </source>
</evidence>
<dbReference type="RefSeq" id="WP_213244314.1">
    <property type="nucleotide sequence ID" value="NZ_CP045806.1"/>
</dbReference>
<sequence>MLRRIVGVVLVSGLLLAGLNGSWCVVAAADEGNAAVVEKVGASLVFIRTQFIGQVRMSTEAGTQWSDSYVVAGQCTGYVVDPRGYIVTAGHCVNGADKEIHNALRMKLLAEAAQVLGKGSEWVRNWYQVAVAQEWLIRGDEKTAGPVVEVSVRQPAGTGQVLRSWADAHVVDFQEFTAGDNAILKVAPVRELSPLVISGRTPTPGDDVVSVGFPGAVRANAGGAAVPQPSYKTGTVSSRQVDVSGITRTEVSATMGSGMSGGPTVNARGEVIGTNSSGNSLPEENDSFNFITDNLALRTYLSANNVVLAQPEPEDRRSVWAWQVVLAGVLAAVIVVMLVVIWLRRRRRSVPPPAFHLPPSGPPPHSPYDAAQFARPPMPTPPVRPQQVSVPGPPVHTAPVVRSAPHGHVSQQVPPYHPAPSPPVPREQIGHQPVPLWRGPTMMAGPAGGVAVGMRAASHSPAPLHVRPTVPVAVPVAAQPPTPQNPTPQNPTPQTGAVVRTGTPQAAAVPGGRPPEVSLRQATADNDPGPTIVGPTIVGPTAVIALPANPAAAEPDR</sequence>
<dbReference type="InterPro" id="IPR043504">
    <property type="entry name" value="Peptidase_S1_PA_chymotrypsin"/>
</dbReference>
<dbReference type="InterPro" id="IPR018114">
    <property type="entry name" value="TRYPSIN_HIS"/>
</dbReference>
<evidence type="ECO:0000256" key="1">
    <source>
        <dbReference type="SAM" id="MobiDB-lite"/>
    </source>
</evidence>
<feature type="compositionally biased region" description="Pro residues" evidence="1">
    <location>
        <begin position="415"/>
        <end position="425"/>
    </location>
</feature>
<dbReference type="Pfam" id="PF13365">
    <property type="entry name" value="Trypsin_2"/>
    <property type="match status" value="1"/>
</dbReference>
<keyword evidence="3" id="KW-0378">Hydrolase</keyword>
<reference evidence="3" key="1">
    <citation type="journal article" date="2021" name="Nat. Microbiol.">
        <title>Cocultivation of an ultrasmall environmental parasitic bacterium with lytic ability against bacteria associated with wastewater foams.</title>
        <authorList>
            <person name="Batinovic S."/>
            <person name="Rose J.J.A."/>
            <person name="Ratcliffe J."/>
            <person name="Seviour R.J."/>
            <person name="Petrovski S."/>
        </authorList>
    </citation>
    <scope>NUCLEOTIDE SEQUENCE</scope>
    <source>
        <strain evidence="3">CON9</strain>
    </source>
</reference>
<dbReference type="Gene3D" id="2.40.10.10">
    <property type="entry name" value="Trypsin-like serine proteases"/>
    <property type="match status" value="2"/>
</dbReference>
<evidence type="ECO:0000313" key="3">
    <source>
        <dbReference type="EMBL" id="QHN36062.1"/>
    </source>
</evidence>
<dbReference type="SUPFAM" id="SSF50494">
    <property type="entry name" value="Trypsin-like serine proteases"/>
    <property type="match status" value="1"/>
</dbReference>
<dbReference type="PRINTS" id="PR00834">
    <property type="entry name" value="PROTEASES2C"/>
</dbReference>
<feature type="region of interest" description="Disordered" evidence="1">
    <location>
        <begin position="406"/>
        <end position="425"/>
    </location>
</feature>
<dbReference type="GO" id="GO:0008233">
    <property type="term" value="F:peptidase activity"/>
    <property type="evidence" value="ECO:0007669"/>
    <property type="project" value="UniProtKB-KW"/>
</dbReference>
<name>A0ABX6IK11_9ACTN</name>